<dbReference type="PROSITE" id="PS00060">
    <property type="entry name" value="ADH_IRON_2"/>
    <property type="match status" value="1"/>
</dbReference>
<feature type="domain" description="Fe-containing alcohol dehydrogenase-like C-terminal" evidence="6">
    <location>
        <begin position="204"/>
        <end position="388"/>
    </location>
</feature>
<evidence type="ECO:0000256" key="3">
    <source>
        <dbReference type="ARBA" id="ARBA00023002"/>
    </source>
</evidence>
<dbReference type="Proteomes" id="UP000255165">
    <property type="component" value="Unassembled WGS sequence"/>
</dbReference>
<sequence length="390" mass="42554">MRQGHFTIPPMERVYFGRPYVEVVLEEVERLGAQRVFLLVSNTLNNKTDEINKLRDALGEKFAAIYDDIPAHIPRDAVLRGAAVARAADADLIVSVGGGSVTDAGKNIALCLEHNITELDQFEPFRLKTDPLTGIVEAPVFRGPSVRQIAVPTTLSGGEFHQSGGSNDPVKHLKQSIRNPLMIPRTVIFDPALTLHTPLGLWLSTGMRSVDHAVESFYSPFGSPFVDGTALQALRILPEALKRTKTNPDDLEARAQAQAGMWLSQMGMWSLVPMGASHGIGHVLAGTAGVPHGHCTCVTLPEILRFNKPVTQAKQKLISEALGDPTREAADLVADLISFLEMPDRLHKVGVTPDKFEQIAKNAMLDRWVHSNPRKLTGSEEVLEILNAIA</sequence>
<name>A0A370P269_9BURK</name>
<dbReference type="GO" id="GO:0046872">
    <property type="term" value="F:metal ion binding"/>
    <property type="evidence" value="ECO:0007669"/>
    <property type="project" value="InterPro"/>
</dbReference>
<keyword evidence="4" id="KW-0520">NAD</keyword>
<dbReference type="EMBL" id="QKWJ01000002">
    <property type="protein sequence ID" value="RDK11927.1"/>
    <property type="molecule type" value="Genomic_DNA"/>
</dbReference>
<feature type="domain" description="Alcohol dehydrogenase iron-type/glycerol dehydrogenase GldA" evidence="5">
    <location>
        <begin position="13"/>
        <end position="191"/>
    </location>
</feature>
<accession>A0A370P269</accession>
<dbReference type="InterPro" id="IPR039697">
    <property type="entry name" value="Alcohol_dehydrogenase_Fe"/>
</dbReference>
<dbReference type="Pfam" id="PF00465">
    <property type="entry name" value="Fe-ADH"/>
    <property type="match status" value="1"/>
</dbReference>
<evidence type="ECO:0000313" key="8">
    <source>
        <dbReference type="Proteomes" id="UP000255165"/>
    </source>
</evidence>
<dbReference type="InterPro" id="IPR056798">
    <property type="entry name" value="ADH_Fe_C"/>
</dbReference>
<evidence type="ECO:0000259" key="5">
    <source>
        <dbReference type="Pfam" id="PF00465"/>
    </source>
</evidence>
<dbReference type="PANTHER" id="PTHR11496:SF102">
    <property type="entry name" value="ALCOHOL DEHYDROGENASE 4"/>
    <property type="match status" value="1"/>
</dbReference>
<dbReference type="SUPFAM" id="SSF56796">
    <property type="entry name" value="Dehydroquinate synthase-like"/>
    <property type="match status" value="1"/>
</dbReference>
<evidence type="ECO:0000256" key="1">
    <source>
        <dbReference type="ARBA" id="ARBA00001962"/>
    </source>
</evidence>
<dbReference type="PANTHER" id="PTHR11496">
    <property type="entry name" value="ALCOHOL DEHYDROGENASE"/>
    <property type="match status" value="1"/>
</dbReference>
<comment type="cofactor">
    <cofactor evidence="1">
        <name>Fe cation</name>
        <dbReference type="ChEBI" id="CHEBI:24875"/>
    </cofactor>
</comment>
<protein>
    <submittedName>
        <fullName evidence="7">Maleylacetate reductase</fullName>
    </submittedName>
</protein>
<evidence type="ECO:0000313" key="7">
    <source>
        <dbReference type="EMBL" id="RDK11927.1"/>
    </source>
</evidence>
<dbReference type="Gene3D" id="3.40.50.1970">
    <property type="match status" value="1"/>
</dbReference>
<evidence type="ECO:0000256" key="2">
    <source>
        <dbReference type="ARBA" id="ARBA00007358"/>
    </source>
</evidence>
<dbReference type="CDD" id="cd08192">
    <property type="entry name" value="MAR-like"/>
    <property type="match status" value="1"/>
</dbReference>
<proteinExistence type="inferred from homology"/>
<dbReference type="AlphaFoldDB" id="A0A370P269"/>
<keyword evidence="8" id="KW-1185">Reference proteome</keyword>
<gene>
    <name evidence="7" type="ORF">DN412_03285</name>
</gene>
<dbReference type="InterPro" id="IPR018211">
    <property type="entry name" value="ADH_Fe_CS"/>
</dbReference>
<dbReference type="Gene3D" id="1.20.1090.10">
    <property type="entry name" value="Dehydroquinate synthase-like - alpha domain"/>
    <property type="match status" value="1"/>
</dbReference>
<keyword evidence="3" id="KW-0560">Oxidoreductase</keyword>
<dbReference type="GO" id="GO:0004022">
    <property type="term" value="F:alcohol dehydrogenase (NAD+) activity"/>
    <property type="evidence" value="ECO:0007669"/>
    <property type="project" value="TreeGrafter"/>
</dbReference>
<comment type="similarity">
    <text evidence="2">Belongs to the iron-containing alcohol dehydrogenase family.</text>
</comment>
<organism evidence="7 8">
    <name type="scientific">Cupriavidus lacunae</name>
    <dbReference type="NCBI Taxonomy" id="2666307"/>
    <lineage>
        <taxon>Bacteria</taxon>
        <taxon>Pseudomonadati</taxon>
        <taxon>Pseudomonadota</taxon>
        <taxon>Betaproteobacteria</taxon>
        <taxon>Burkholderiales</taxon>
        <taxon>Burkholderiaceae</taxon>
        <taxon>Cupriavidus</taxon>
    </lineage>
</organism>
<dbReference type="InterPro" id="IPR001670">
    <property type="entry name" value="ADH_Fe/GldA"/>
</dbReference>
<evidence type="ECO:0000259" key="6">
    <source>
        <dbReference type="Pfam" id="PF25137"/>
    </source>
</evidence>
<dbReference type="Pfam" id="PF25137">
    <property type="entry name" value="ADH_Fe_C"/>
    <property type="match status" value="1"/>
</dbReference>
<comment type="caution">
    <text evidence="7">The sequence shown here is derived from an EMBL/GenBank/DDBJ whole genome shotgun (WGS) entry which is preliminary data.</text>
</comment>
<evidence type="ECO:0000256" key="4">
    <source>
        <dbReference type="ARBA" id="ARBA00023027"/>
    </source>
</evidence>
<reference evidence="7 8" key="1">
    <citation type="submission" date="2018-06" db="EMBL/GenBank/DDBJ databases">
        <authorList>
            <person name="Feng T."/>
            <person name="Jeon C.O."/>
        </authorList>
    </citation>
    <scope>NUCLEOTIDE SEQUENCE [LARGE SCALE GENOMIC DNA]</scope>
    <source>
        <strain evidence="7 8">S23</strain>
    </source>
</reference>